<name>A0A8S0UT22_OLEEU</name>
<dbReference type="InterPro" id="IPR015915">
    <property type="entry name" value="Kelch-typ_b-propeller"/>
</dbReference>
<comment type="caution">
    <text evidence="4">The sequence shown here is derived from an EMBL/GenBank/DDBJ whole genome shotgun (WGS) entry which is preliminary data.</text>
</comment>
<dbReference type="PANTHER" id="PTHR46093:SF4">
    <property type="entry name" value="GALACTOSE OXIDASE_KELCH REPEAT SUPERFAMILY PROTEIN"/>
    <property type="match status" value="1"/>
</dbReference>
<keyword evidence="3" id="KW-0175">Coiled coil</keyword>
<proteinExistence type="predicted"/>
<organism evidence="4 5">
    <name type="scientific">Olea europaea subsp. europaea</name>
    <dbReference type="NCBI Taxonomy" id="158383"/>
    <lineage>
        <taxon>Eukaryota</taxon>
        <taxon>Viridiplantae</taxon>
        <taxon>Streptophyta</taxon>
        <taxon>Embryophyta</taxon>
        <taxon>Tracheophyta</taxon>
        <taxon>Spermatophyta</taxon>
        <taxon>Magnoliopsida</taxon>
        <taxon>eudicotyledons</taxon>
        <taxon>Gunneridae</taxon>
        <taxon>Pentapetalae</taxon>
        <taxon>asterids</taxon>
        <taxon>lamiids</taxon>
        <taxon>Lamiales</taxon>
        <taxon>Oleaceae</taxon>
        <taxon>Oleeae</taxon>
        <taxon>Olea</taxon>
    </lineage>
</organism>
<sequence length="212" mass="23622">MMLSFSGDKPTPRFNHAAAVVGNKMEVVGGESGDGLLDDVQVLRFDKFSWTTASSKLYLSLTNLPLKIPACKGHALVPWEKKILLIGGKTDPVSDKFSRQLEAALASHEASEKNLSSALKSRQEIENKLAAMMKEVELLKEKLVSVGMAQEYSNSLSNIFHSDNVKLEHDVAFLKALFILLIHKRNCIQLERSLLESEKEHSDFRNSIDLKV</sequence>
<dbReference type="AlphaFoldDB" id="A0A8S0UT22"/>
<accession>A0A8S0UT22</accession>
<dbReference type="Gramene" id="OE9A016039T1">
    <property type="protein sequence ID" value="OE9A016039C1"/>
    <property type="gene ID" value="OE9A016039"/>
</dbReference>
<evidence type="ECO:0000256" key="3">
    <source>
        <dbReference type="SAM" id="Coils"/>
    </source>
</evidence>
<evidence type="ECO:0000256" key="1">
    <source>
        <dbReference type="ARBA" id="ARBA00022441"/>
    </source>
</evidence>
<keyword evidence="5" id="KW-1185">Reference proteome</keyword>
<keyword evidence="2" id="KW-0677">Repeat</keyword>
<dbReference type="Gene3D" id="2.120.10.80">
    <property type="entry name" value="Kelch-type beta propeller"/>
    <property type="match status" value="1"/>
</dbReference>
<dbReference type="PANTHER" id="PTHR46093">
    <property type="entry name" value="ACYL-COA-BINDING DOMAIN-CONTAINING PROTEIN 5"/>
    <property type="match status" value="1"/>
</dbReference>
<protein>
    <submittedName>
        <fullName evidence="4">Acyl- -binding domain-containing 4</fullName>
    </submittedName>
</protein>
<dbReference type="SUPFAM" id="SSF117281">
    <property type="entry name" value="Kelch motif"/>
    <property type="match status" value="1"/>
</dbReference>
<reference evidence="4 5" key="1">
    <citation type="submission" date="2019-12" db="EMBL/GenBank/DDBJ databases">
        <authorList>
            <person name="Alioto T."/>
            <person name="Alioto T."/>
            <person name="Gomez Garrido J."/>
        </authorList>
    </citation>
    <scope>NUCLEOTIDE SEQUENCE [LARGE SCALE GENOMIC DNA]</scope>
</reference>
<keyword evidence="1" id="KW-0880">Kelch repeat</keyword>
<evidence type="ECO:0000313" key="4">
    <source>
        <dbReference type="EMBL" id="CAA3020983.1"/>
    </source>
</evidence>
<dbReference type="InterPro" id="IPR006652">
    <property type="entry name" value="Kelch_1"/>
</dbReference>
<gene>
    <name evidence="4" type="ORF">OLEA9_A016039</name>
</gene>
<evidence type="ECO:0000313" key="5">
    <source>
        <dbReference type="Proteomes" id="UP000594638"/>
    </source>
</evidence>
<evidence type="ECO:0000256" key="2">
    <source>
        <dbReference type="ARBA" id="ARBA00022737"/>
    </source>
</evidence>
<dbReference type="EMBL" id="CACTIH010009047">
    <property type="protein sequence ID" value="CAA3020983.1"/>
    <property type="molecule type" value="Genomic_DNA"/>
</dbReference>
<dbReference type="OrthoDB" id="1935729at2759"/>
<feature type="coiled-coil region" evidence="3">
    <location>
        <begin position="108"/>
        <end position="142"/>
    </location>
</feature>
<dbReference type="Pfam" id="PF01344">
    <property type="entry name" value="Kelch_1"/>
    <property type="match status" value="1"/>
</dbReference>
<dbReference type="Proteomes" id="UP000594638">
    <property type="component" value="Unassembled WGS sequence"/>
</dbReference>